<dbReference type="EMBL" id="CADEAL010000495">
    <property type="protein sequence ID" value="CAB1420968.1"/>
    <property type="molecule type" value="Genomic_DNA"/>
</dbReference>
<reference evidence="1" key="1">
    <citation type="submission" date="2020-03" db="EMBL/GenBank/DDBJ databases">
        <authorList>
            <person name="Weist P."/>
        </authorList>
    </citation>
    <scope>NUCLEOTIDE SEQUENCE</scope>
</reference>
<comment type="caution">
    <text evidence="1">The sequence shown here is derived from an EMBL/GenBank/DDBJ whole genome shotgun (WGS) entry which is preliminary data.</text>
</comment>
<dbReference type="AlphaFoldDB" id="A0A9N7TYC8"/>
<accession>A0A9N7TYC8</accession>
<protein>
    <submittedName>
        <fullName evidence="1">Uncharacterized protein</fullName>
    </submittedName>
</protein>
<gene>
    <name evidence="1" type="ORF">PLEPLA_LOCUS8848</name>
</gene>
<keyword evidence="2" id="KW-1185">Reference proteome</keyword>
<name>A0A9N7TYC8_PLEPL</name>
<dbReference type="Proteomes" id="UP001153269">
    <property type="component" value="Unassembled WGS sequence"/>
</dbReference>
<evidence type="ECO:0000313" key="1">
    <source>
        <dbReference type="EMBL" id="CAB1420968.1"/>
    </source>
</evidence>
<evidence type="ECO:0000313" key="2">
    <source>
        <dbReference type="Proteomes" id="UP001153269"/>
    </source>
</evidence>
<organism evidence="1 2">
    <name type="scientific">Pleuronectes platessa</name>
    <name type="common">European plaice</name>
    <dbReference type="NCBI Taxonomy" id="8262"/>
    <lineage>
        <taxon>Eukaryota</taxon>
        <taxon>Metazoa</taxon>
        <taxon>Chordata</taxon>
        <taxon>Craniata</taxon>
        <taxon>Vertebrata</taxon>
        <taxon>Euteleostomi</taxon>
        <taxon>Actinopterygii</taxon>
        <taxon>Neopterygii</taxon>
        <taxon>Teleostei</taxon>
        <taxon>Neoteleostei</taxon>
        <taxon>Acanthomorphata</taxon>
        <taxon>Carangaria</taxon>
        <taxon>Pleuronectiformes</taxon>
        <taxon>Pleuronectoidei</taxon>
        <taxon>Pleuronectidae</taxon>
        <taxon>Pleuronectes</taxon>
    </lineage>
</organism>
<sequence>MASHMRGVFLWIHSPGMKAGIQGLIWPELNGCSHDTVQREKDSTDQRGCGHSDVSDAGIFCARLQLTTHASHAETMVLLVGSHHIQCEADCDVVDDWEAWEKPVELESTRGRKDSCPSTTETGVFVEPVEASGRSGAAIVLLD</sequence>
<proteinExistence type="predicted"/>